<reference evidence="2" key="2">
    <citation type="submission" date="2020-09" db="EMBL/GenBank/DDBJ databases">
        <authorList>
            <person name="Sun Q."/>
            <person name="Zhou Y."/>
        </authorList>
    </citation>
    <scope>NUCLEOTIDE SEQUENCE</scope>
    <source>
        <strain evidence="2">CGMCC 1.12785</strain>
    </source>
</reference>
<organism evidence="2 3">
    <name type="scientific">Sediminivirga luteola</name>
    <dbReference type="NCBI Taxonomy" id="1774748"/>
    <lineage>
        <taxon>Bacteria</taxon>
        <taxon>Bacillati</taxon>
        <taxon>Actinomycetota</taxon>
        <taxon>Actinomycetes</taxon>
        <taxon>Micrococcales</taxon>
        <taxon>Brevibacteriaceae</taxon>
        <taxon>Sediminivirga</taxon>
    </lineage>
</organism>
<sequence length="93" mass="10468">MKRFTKRDLDQRTAQVLGVLDTGEDAIVITECGVEKYEIRRRQPVEDPLTRLEAQGLITPAAPNPAPWPPYESASEPDPGRVDRLIDEMKGDH</sequence>
<comment type="caution">
    <text evidence="2">The sequence shown here is derived from an EMBL/GenBank/DDBJ whole genome shotgun (WGS) entry which is preliminary data.</text>
</comment>
<name>A0A8J2U0N6_9MICO</name>
<evidence type="ECO:0000313" key="3">
    <source>
        <dbReference type="Proteomes" id="UP000616114"/>
    </source>
</evidence>
<keyword evidence="3" id="KW-1185">Reference proteome</keyword>
<accession>A0A8J2U0N6</accession>
<evidence type="ECO:0000313" key="2">
    <source>
        <dbReference type="EMBL" id="GGA25474.1"/>
    </source>
</evidence>
<dbReference type="Proteomes" id="UP000616114">
    <property type="component" value="Unassembled WGS sequence"/>
</dbReference>
<dbReference type="AlphaFoldDB" id="A0A8J2U0N6"/>
<evidence type="ECO:0000256" key="1">
    <source>
        <dbReference type="SAM" id="MobiDB-lite"/>
    </source>
</evidence>
<reference evidence="2" key="1">
    <citation type="journal article" date="2014" name="Int. J. Syst. Evol. Microbiol.">
        <title>Complete genome sequence of Corynebacterium casei LMG S-19264T (=DSM 44701T), isolated from a smear-ripened cheese.</title>
        <authorList>
            <consortium name="US DOE Joint Genome Institute (JGI-PGF)"/>
            <person name="Walter F."/>
            <person name="Albersmeier A."/>
            <person name="Kalinowski J."/>
            <person name="Ruckert C."/>
        </authorList>
    </citation>
    <scope>NUCLEOTIDE SEQUENCE</scope>
    <source>
        <strain evidence="2">CGMCC 1.12785</strain>
    </source>
</reference>
<feature type="region of interest" description="Disordered" evidence="1">
    <location>
        <begin position="56"/>
        <end position="93"/>
    </location>
</feature>
<proteinExistence type="predicted"/>
<protein>
    <submittedName>
        <fullName evidence="2">Uncharacterized protein</fullName>
    </submittedName>
</protein>
<feature type="compositionally biased region" description="Basic and acidic residues" evidence="1">
    <location>
        <begin position="78"/>
        <end position="93"/>
    </location>
</feature>
<gene>
    <name evidence="2" type="ORF">GCM10011333_30610</name>
</gene>
<dbReference type="EMBL" id="BMFY01000016">
    <property type="protein sequence ID" value="GGA25474.1"/>
    <property type="molecule type" value="Genomic_DNA"/>
</dbReference>